<dbReference type="Gene3D" id="3.10.20.90">
    <property type="entry name" value="Phosphatidylinositol 3-kinase Catalytic Subunit, Chain A, domain 1"/>
    <property type="match status" value="1"/>
</dbReference>
<feature type="compositionally biased region" description="Acidic residues" evidence="1">
    <location>
        <begin position="1047"/>
        <end position="1059"/>
    </location>
</feature>
<dbReference type="Proteomes" id="UP001470230">
    <property type="component" value="Unassembled WGS sequence"/>
</dbReference>
<keyword evidence="4" id="KW-1185">Reference proteome</keyword>
<accession>A0ABR2GYY7</accession>
<feature type="compositionally biased region" description="Acidic residues" evidence="1">
    <location>
        <begin position="1067"/>
        <end position="1078"/>
    </location>
</feature>
<organism evidence="3 4">
    <name type="scientific">Tritrichomonas musculus</name>
    <dbReference type="NCBI Taxonomy" id="1915356"/>
    <lineage>
        <taxon>Eukaryota</taxon>
        <taxon>Metamonada</taxon>
        <taxon>Parabasalia</taxon>
        <taxon>Tritrichomonadida</taxon>
        <taxon>Tritrichomonadidae</taxon>
        <taxon>Tritrichomonas</taxon>
    </lineage>
</organism>
<feature type="region of interest" description="Disordered" evidence="1">
    <location>
        <begin position="1001"/>
        <end position="1078"/>
    </location>
</feature>
<evidence type="ECO:0000259" key="2">
    <source>
        <dbReference type="PROSITE" id="PS50053"/>
    </source>
</evidence>
<comment type="caution">
    <text evidence="3">The sequence shown here is derived from an EMBL/GenBank/DDBJ whole genome shotgun (WGS) entry which is preliminary data.</text>
</comment>
<dbReference type="PROSITE" id="PS50053">
    <property type="entry name" value="UBIQUITIN_2"/>
    <property type="match status" value="1"/>
</dbReference>
<gene>
    <name evidence="3" type="ORF">M9Y10_032905</name>
</gene>
<evidence type="ECO:0000256" key="1">
    <source>
        <dbReference type="SAM" id="MobiDB-lite"/>
    </source>
</evidence>
<proteinExistence type="predicted"/>
<evidence type="ECO:0000313" key="3">
    <source>
        <dbReference type="EMBL" id="KAK8838863.1"/>
    </source>
</evidence>
<dbReference type="InterPro" id="IPR000626">
    <property type="entry name" value="Ubiquitin-like_dom"/>
</dbReference>
<name>A0ABR2GYY7_9EUKA</name>
<dbReference type="Pfam" id="PF00240">
    <property type="entry name" value="ubiquitin"/>
    <property type="match status" value="1"/>
</dbReference>
<dbReference type="EMBL" id="JAPFFF010000054">
    <property type="protein sequence ID" value="KAK8838863.1"/>
    <property type="molecule type" value="Genomic_DNA"/>
</dbReference>
<sequence>MFEFQLENNEKHKLPVNTTNTEDIYHYLNSAFSLDNQNSIISFNYIFLSKNFSYNLLEIGYSPNSILKVSHSDTKEAFFNIIGFNYQYCLPIDEYSSTFTMKEYFAEQFFTVPQNIIIKQNNKILNDHILLHKLVLDQSSPFEVTTGEDYFLVHTYSEKFNFVCCHKDSTIGNLKDTISIYTTQSKTIDSQYTYTQKMLDTFKKKKLSDLESIDNTKIQTLNSKIPLFEFKIQEEQQNPNYQYKIKIVDSIVGKKTTEFCSFTSRPNIYRIICVLEKNLKIDRSLFTSTNKKGEKLDFNEINLEKEFKLYFSINKSLKAKVQNELVTFSYLTTIKDIQDQFQFVDHNFGIIINNHYAYQSSDKSKYLLIHFMNNSDESPTEIWISKAEEKCRLLTFTKLSQNQKKSNKKLFIIPIRMPIQEQTKIYLHMNYNSIKIVSQSSEEIVYHDSYKTTISYAFNVNSFTIRHLFSYFHQEPRYVIEKAEVEGWNPRIIDLLLEVNNSHPTHKYLIDHVLKNRDVIQASFNGEQLPFYEPLSNIFDDENHHVQIDIISENCNACVYVLSNSSFREEKIDYYSNKKLMSASQIIENVCKSADPNIKLYVDFNELQPGDKPSIYKQIHPFIIINDVKESKKFTIMNDSSLSCTLEISRNNYQNLAEMIAGMFSLQQEEIKFKTEINGKPIDLPKKFDAGSLPCDSPIMIYYNNVVSNKVTFRYGKTKTITINDCHKEIESHIPLIQKELGIFNISKNALQFTFHDSVILPSRSFASYKIPAGAVITIRPKSRGVVSVKVASIENPTKSDIYIFSADDRIKDVKELFKLQFGRDVEFTNDDKEGSYLEDTVDLGDDMPLFVHSEKVKVTYETETETKQFEITDILTVSDAVEYLRKQTNHMLIYIFSKNTEENCYDAVDGKKRLFELKGQLYAHKYWPKIQFTNYAIFTEKEHISEFNTVGWLKKRFISKVTLFDPDKIKIVKDRNGRKFKDEIVIRNLHNSKEKLRIEFQPKEEQKKPSKKAFMPKISAVDTPKSNTVPYKRKRKNKKLELKHEEEEENGSGSESDDSYSFSSSSDDDDDANGNDDNVDQVVIEEEETDEYEEEGESLCAYKFQISKDPVCEMSFKEDATIEDAKIKIAKENGDIDPSCVSILFAGKVLRKDIQIKDLNLISTDILQVFIRSTEDIFLRTARALRVYGQADIEEYYSEYEDE</sequence>
<protein>
    <recommendedName>
        <fullName evidence="2">Ubiquitin-like domain-containing protein</fullName>
    </recommendedName>
</protein>
<reference evidence="3 4" key="1">
    <citation type="submission" date="2024-04" db="EMBL/GenBank/DDBJ databases">
        <title>Tritrichomonas musculus Genome.</title>
        <authorList>
            <person name="Alves-Ferreira E."/>
            <person name="Grigg M."/>
            <person name="Lorenzi H."/>
            <person name="Galac M."/>
        </authorList>
    </citation>
    <scope>NUCLEOTIDE SEQUENCE [LARGE SCALE GENOMIC DNA]</scope>
    <source>
        <strain evidence="3 4">EAF2021</strain>
    </source>
</reference>
<feature type="domain" description="Ubiquitin-like" evidence="2">
    <location>
        <begin position="1114"/>
        <end position="1177"/>
    </location>
</feature>
<dbReference type="InterPro" id="IPR029071">
    <property type="entry name" value="Ubiquitin-like_domsf"/>
</dbReference>
<dbReference type="SUPFAM" id="SSF54236">
    <property type="entry name" value="Ubiquitin-like"/>
    <property type="match status" value="1"/>
</dbReference>
<evidence type="ECO:0000313" key="4">
    <source>
        <dbReference type="Proteomes" id="UP001470230"/>
    </source>
</evidence>